<keyword evidence="2" id="KW-0808">Transferase</keyword>
<dbReference type="GO" id="GO:1901137">
    <property type="term" value="P:carbohydrate derivative biosynthetic process"/>
    <property type="evidence" value="ECO:0007669"/>
    <property type="project" value="UniProtKB-ARBA"/>
</dbReference>
<evidence type="ECO:0000313" key="2">
    <source>
        <dbReference type="EMBL" id="QWQ31683.1"/>
    </source>
</evidence>
<reference evidence="2" key="1">
    <citation type="submission" date="2021-06" db="EMBL/GenBank/DDBJ databases">
        <title>An adapted protocol for Saccharibacteria cultivation: two new species join this phylum of Candidate Phyla Radiations.</title>
        <authorList>
            <person name="Ibrahim A."/>
            <person name="Maatouk M."/>
            <person name="Raoult D."/>
            <person name="Bittar F."/>
        </authorList>
    </citation>
    <scope>NUCLEOTIDE SEQUENCE</scope>
    <source>
        <strain evidence="2">IHU2</strain>
    </source>
</reference>
<evidence type="ECO:0000259" key="1">
    <source>
        <dbReference type="Pfam" id="PF03033"/>
    </source>
</evidence>
<sequence length="93" mass="10139">MKVAKILAVGGGSGGHVTPVVAVFRELQKTGDHELRFWCDKKFGASARGIFAKFEDNIPVELIIAGKLRRYHGKSISSPSTTINITTKSARRI</sequence>
<keyword evidence="3" id="KW-1185">Reference proteome</keyword>
<dbReference type="Gene3D" id="3.40.50.2000">
    <property type="entry name" value="Glycogen Phosphorylase B"/>
    <property type="match status" value="1"/>
</dbReference>
<dbReference type="InterPro" id="IPR004276">
    <property type="entry name" value="GlycoTrans_28_N"/>
</dbReference>
<organism evidence="2 3">
    <name type="scientific">Candidatus Minimicrobia vallesae</name>
    <dbReference type="NCBI Taxonomy" id="2841264"/>
    <lineage>
        <taxon>Bacteria</taxon>
        <taxon>Candidatus Saccharimonadota</taxon>
        <taxon>Candidatus Saccharimonadota incertae sedis</taxon>
        <taxon>Candidatus Minimicrobia</taxon>
    </lineage>
</organism>
<keyword evidence="2" id="KW-0328">Glycosyltransferase</keyword>
<dbReference type="SUPFAM" id="SSF53756">
    <property type="entry name" value="UDP-Glycosyltransferase/glycogen phosphorylase"/>
    <property type="match status" value="1"/>
</dbReference>
<proteinExistence type="predicted"/>
<dbReference type="Pfam" id="PF03033">
    <property type="entry name" value="Glyco_transf_28"/>
    <property type="match status" value="1"/>
</dbReference>
<dbReference type="EC" id="2.4.-.-" evidence="2"/>
<dbReference type="GO" id="GO:0016758">
    <property type="term" value="F:hexosyltransferase activity"/>
    <property type="evidence" value="ECO:0007669"/>
    <property type="project" value="InterPro"/>
</dbReference>
<dbReference type="KEGG" id="mvl:KOY49_01570"/>
<name>A0A8F1MBS4_9BACT</name>
<feature type="domain" description="Glycosyltransferase family 28 N-terminal" evidence="1">
    <location>
        <begin position="6"/>
        <end position="89"/>
    </location>
</feature>
<dbReference type="Proteomes" id="UP000677117">
    <property type="component" value="Chromosome"/>
</dbReference>
<dbReference type="GO" id="GO:0005975">
    <property type="term" value="P:carbohydrate metabolic process"/>
    <property type="evidence" value="ECO:0007669"/>
    <property type="project" value="InterPro"/>
</dbReference>
<protein>
    <submittedName>
        <fullName evidence="2">Glycosyltransferase</fullName>
        <ecNumber evidence="2">2.4.-.-</ecNumber>
    </submittedName>
</protein>
<dbReference type="AlphaFoldDB" id="A0A8F1MBS4"/>
<accession>A0A8F1MBS4</accession>
<gene>
    <name evidence="2" type="ORF">KOY49_01570</name>
</gene>
<dbReference type="EMBL" id="CP076459">
    <property type="protein sequence ID" value="QWQ31683.1"/>
    <property type="molecule type" value="Genomic_DNA"/>
</dbReference>
<evidence type="ECO:0000313" key="3">
    <source>
        <dbReference type="Proteomes" id="UP000677117"/>
    </source>
</evidence>